<dbReference type="EMBL" id="JALLAZ020001367">
    <property type="protein sequence ID" value="KAL3776159.1"/>
    <property type="molecule type" value="Genomic_DNA"/>
</dbReference>
<comment type="subcellular location">
    <subcellularLocation>
        <location evidence="1">Membrane</location>
        <topology evidence="1">Single-pass membrane protein</topology>
    </subcellularLocation>
</comment>
<evidence type="ECO:0000256" key="5">
    <source>
        <dbReference type="ARBA" id="ARBA00022989"/>
    </source>
</evidence>
<dbReference type="Proteomes" id="UP001530315">
    <property type="component" value="Unassembled WGS sequence"/>
</dbReference>
<evidence type="ECO:0000313" key="10">
    <source>
        <dbReference type="Proteomes" id="UP001530315"/>
    </source>
</evidence>
<keyword evidence="4" id="KW-0378">Hydrolase</keyword>
<keyword evidence="10" id="KW-1185">Reference proteome</keyword>
<evidence type="ECO:0000256" key="6">
    <source>
        <dbReference type="ARBA" id="ARBA00023136"/>
    </source>
</evidence>
<proteinExistence type="predicted"/>
<comment type="caution">
    <text evidence="9">The sequence shown here is derived from an EMBL/GenBank/DDBJ whole genome shotgun (WGS) entry which is preliminary data.</text>
</comment>
<feature type="compositionally biased region" description="Gly residues" evidence="7">
    <location>
        <begin position="184"/>
        <end position="194"/>
    </location>
</feature>
<dbReference type="InterPro" id="IPR019533">
    <property type="entry name" value="Peptidase_S26"/>
</dbReference>
<accession>A0ABD3NLB7</accession>
<dbReference type="AlphaFoldDB" id="A0ABD3NLB7"/>
<keyword evidence="6" id="KW-0472">Membrane</keyword>
<gene>
    <name evidence="9" type="ORF">ACHAW5_005697</name>
</gene>
<evidence type="ECO:0000256" key="1">
    <source>
        <dbReference type="ARBA" id="ARBA00004167"/>
    </source>
</evidence>
<evidence type="ECO:0000256" key="4">
    <source>
        <dbReference type="ARBA" id="ARBA00022801"/>
    </source>
</evidence>
<evidence type="ECO:0000313" key="9">
    <source>
        <dbReference type="EMBL" id="KAL3776159.1"/>
    </source>
</evidence>
<dbReference type="Gene3D" id="2.10.109.10">
    <property type="entry name" value="Umud Fragment, subunit A"/>
    <property type="match status" value="1"/>
</dbReference>
<dbReference type="GO" id="GO:0008233">
    <property type="term" value="F:peptidase activity"/>
    <property type="evidence" value="ECO:0007669"/>
    <property type="project" value="UniProtKB-KW"/>
</dbReference>
<dbReference type="GO" id="GO:0006508">
    <property type="term" value="P:proteolysis"/>
    <property type="evidence" value="ECO:0007669"/>
    <property type="project" value="UniProtKB-KW"/>
</dbReference>
<dbReference type="CDD" id="cd06462">
    <property type="entry name" value="Peptidase_S24_S26"/>
    <property type="match status" value="1"/>
</dbReference>
<dbReference type="GO" id="GO:0016020">
    <property type="term" value="C:membrane"/>
    <property type="evidence" value="ECO:0007669"/>
    <property type="project" value="UniProtKB-SubCell"/>
</dbReference>
<name>A0ABD3NLB7_9STRA</name>
<evidence type="ECO:0000256" key="3">
    <source>
        <dbReference type="ARBA" id="ARBA00022692"/>
    </source>
</evidence>
<keyword evidence="3" id="KW-0812">Transmembrane</keyword>
<feature type="domain" description="Peptidase S26" evidence="8">
    <location>
        <begin position="21"/>
        <end position="156"/>
    </location>
</feature>
<sequence>MTSAAALRRYLSNAALSVPPSYIFRDNFYSLYVVDGSSMMPSLRVGDVVLVRKSDVYPHASWRRWTSSDASPPSPLLHGAPQGEQSRRRRRLRAKTTTNGRSAEGPIGDRWTGRTYMRPPTVHVVGSVIVYRAPGRVEVSDGEYRIKRVVGLGGTALPCLRRGRDVMVRVPPFALWVEGEQPPRGGGMRGGGGGRDSRDDGVDQRSTTTATATVNGVIGIAERIVWPPSRWGRYPGVDPPMPPRSWWI</sequence>
<organism evidence="9 10">
    <name type="scientific">Stephanodiscus triporus</name>
    <dbReference type="NCBI Taxonomy" id="2934178"/>
    <lineage>
        <taxon>Eukaryota</taxon>
        <taxon>Sar</taxon>
        <taxon>Stramenopiles</taxon>
        <taxon>Ochrophyta</taxon>
        <taxon>Bacillariophyta</taxon>
        <taxon>Coscinodiscophyceae</taxon>
        <taxon>Thalassiosirophycidae</taxon>
        <taxon>Stephanodiscales</taxon>
        <taxon>Stephanodiscaceae</taxon>
        <taxon>Stephanodiscus</taxon>
    </lineage>
</organism>
<feature type="region of interest" description="Disordered" evidence="7">
    <location>
        <begin position="64"/>
        <end position="114"/>
    </location>
</feature>
<feature type="region of interest" description="Disordered" evidence="7">
    <location>
        <begin position="178"/>
        <end position="208"/>
    </location>
</feature>
<keyword evidence="2" id="KW-0645">Protease</keyword>
<dbReference type="SUPFAM" id="SSF51306">
    <property type="entry name" value="LexA/Signal peptidase"/>
    <property type="match status" value="1"/>
</dbReference>
<dbReference type="Pfam" id="PF10502">
    <property type="entry name" value="Peptidase_S26"/>
    <property type="match status" value="1"/>
</dbReference>
<reference evidence="9 10" key="1">
    <citation type="submission" date="2024-10" db="EMBL/GenBank/DDBJ databases">
        <title>Updated reference genomes for cyclostephanoid diatoms.</title>
        <authorList>
            <person name="Roberts W.R."/>
            <person name="Alverson A.J."/>
        </authorList>
    </citation>
    <scope>NUCLEOTIDE SEQUENCE [LARGE SCALE GENOMIC DNA]</scope>
    <source>
        <strain evidence="9 10">AJA276-08</strain>
    </source>
</reference>
<keyword evidence="5" id="KW-1133">Transmembrane helix</keyword>
<dbReference type="PANTHER" id="PTHR46041">
    <property type="entry name" value="MITOCHONDRIAL INNER MEMBRANE PROTEASE SUBUNIT 2"/>
    <property type="match status" value="1"/>
</dbReference>
<evidence type="ECO:0000256" key="2">
    <source>
        <dbReference type="ARBA" id="ARBA00022670"/>
    </source>
</evidence>
<dbReference type="InterPro" id="IPR036286">
    <property type="entry name" value="LexA/Signal_pep-like_sf"/>
</dbReference>
<evidence type="ECO:0000256" key="7">
    <source>
        <dbReference type="SAM" id="MobiDB-lite"/>
    </source>
</evidence>
<protein>
    <recommendedName>
        <fullName evidence="8">Peptidase S26 domain-containing protein</fullName>
    </recommendedName>
</protein>
<dbReference type="InterPro" id="IPR037730">
    <property type="entry name" value="IMP2"/>
</dbReference>
<dbReference type="PANTHER" id="PTHR46041:SF2">
    <property type="entry name" value="MITOCHONDRIAL INNER MEMBRANE PROTEASE SUBUNIT 2"/>
    <property type="match status" value="1"/>
</dbReference>
<evidence type="ECO:0000259" key="8">
    <source>
        <dbReference type="Pfam" id="PF10502"/>
    </source>
</evidence>